<reference evidence="6" key="1">
    <citation type="journal article" date="2019" name="Int. J. Syst. Evol. Microbiol.">
        <title>The Global Catalogue of Microorganisms (GCM) 10K type strain sequencing project: providing services to taxonomists for standard genome sequencing and annotation.</title>
        <authorList>
            <consortium name="The Broad Institute Genomics Platform"/>
            <consortium name="The Broad Institute Genome Sequencing Center for Infectious Disease"/>
            <person name="Wu L."/>
            <person name="Ma J."/>
        </authorList>
    </citation>
    <scope>NUCLEOTIDE SEQUENCE [LARGE SCALE GENOMIC DNA]</scope>
    <source>
        <strain evidence="6">WLHS5</strain>
    </source>
</reference>
<dbReference type="GO" id="GO:0003677">
    <property type="term" value="F:DNA binding"/>
    <property type="evidence" value="ECO:0007669"/>
    <property type="project" value="UniProtKB-KW"/>
</dbReference>
<dbReference type="PANTHER" id="PTHR30146">
    <property type="entry name" value="LACI-RELATED TRANSCRIPTIONAL REPRESSOR"/>
    <property type="match status" value="1"/>
</dbReference>
<keyword evidence="2 5" id="KW-0238">DNA-binding</keyword>
<evidence type="ECO:0000259" key="4">
    <source>
        <dbReference type="PROSITE" id="PS50932"/>
    </source>
</evidence>
<dbReference type="CDD" id="cd06267">
    <property type="entry name" value="PBP1_LacI_sugar_binding-like"/>
    <property type="match status" value="1"/>
</dbReference>
<evidence type="ECO:0000313" key="5">
    <source>
        <dbReference type="EMBL" id="MFC7343957.1"/>
    </source>
</evidence>
<dbReference type="RefSeq" id="WP_380671364.1">
    <property type="nucleotide sequence ID" value="NZ_JBHTCJ010000012.1"/>
</dbReference>
<dbReference type="InterPro" id="IPR046335">
    <property type="entry name" value="LacI/GalR-like_sensor"/>
</dbReference>
<dbReference type="InterPro" id="IPR010982">
    <property type="entry name" value="Lambda_DNA-bd_dom_sf"/>
</dbReference>
<keyword evidence="3" id="KW-0804">Transcription</keyword>
<dbReference type="CDD" id="cd01392">
    <property type="entry name" value="HTH_LacI"/>
    <property type="match status" value="1"/>
</dbReference>
<organism evidence="5 6">
    <name type="scientific">Saccharopolyspora griseoalba</name>
    <dbReference type="NCBI Taxonomy" id="1431848"/>
    <lineage>
        <taxon>Bacteria</taxon>
        <taxon>Bacillati</taxon>
        <taxon>Actinomycetota</taxon>
        <taxon>Actinomycetes</taxon>
        <taxon>Pseudonocardiales</taxon>
        <taxon>Pseudonocardiaceae</taxon>
        <taxon>Saccharopolyspora</taxon>
    </lineage>
</organism>
<feature type="domain" description="HTH lacI-type" evidence="4">
    <location>
        <begin position="8"/>
        <end position="62"/>
    </location>
</feature>
<dbReference type="PANTHER" id="PTHR30146:SF153">
    <property type="entry name" value="LACTOSE OPERON REPRESSOR"/>
    <property type="match status" value="1"/>
</dbReference>
<dbReference type="EMBL" id="JBHTCJ010000012">
    <property type="protein sequence ID" value="MFC7343957.1"/>
    <property type="molecule type" value="Genomic_DNA"/>
</dbReference>
<dbReference type="InterPro" id="IPR000843">
    <property type="entry name" value="HTH_LacI"/>
</dbReference>
<keyword evidence="6" id="KW-1185">Reference proteome</keyword>
<dbReference type="Pfam" id="PF00356">
    <property type="entry name" value="LacI"/>
    <property type="match status" value="1"/>
</dbReference>
<gene>
    <name evidence="5" type="ORF">ACFQRI_21330</name>
</gene>
<dbReference type="Gene3D" id="1.10.260.40">
    <property type="entry name" value="lambda repressor-like DNA-binding domains"/>
    <property type="match status" value="1"/>
</dbReference>
<dbReference type="InterPro" id="IPR028082">
    <property type="entry name" value="Peripla_BP_I"/>
</dbReference>
<dbReference type="SUPFAM" id="SSF47413">
    <property type="entry name" value="lambda repressor-like DNA-binding domains"/>
    <property type="match status" value="1"/>
</dbReference>
<evidence type="ECO:0000313" key="6">
    <source>
        <dbReference type="Proteomes" id="UP001596504"/>
    </source>
</evidence>
<dbReference type="SUPFAM" id="SSF53822">
    <property type="entry name" value="Periplasmic binding protein-like I"/>
    <property type="match status" value="1"/>
</dbReference>
<dbReference type="SMART" id="SM00354">
    <property type="entry name" value="HTH_LACI"/>
    <property type="match status" value="1"/>
</dbReference>
<accession>A0ABW2LN46</accession>
<name>A0ABW2LN46_9PSEU</name>
<dbReference type="PROSITE" id="PS50932">
    <property type="entry name" value="HTH_LACI_2"/>
    <property type="match status" value="1"/>
</dbReference>
<sequence length="339" mass="36384">MPERSGKTTIVDVARAAGTSVSSASVALGGQPGVSEKTRAHVLETAKRLGYQPDQRASRLRRRRSRLLGVTFAANQHFHAEVIENLYRSAEREGYDLLLTATTESRSARKAVESLLSDRCETLILISPDIDEPELERLAQSAAVVTIGSHLRAPGVDSLHADDRQGVADVVDHLVELGHRDIAYVDGGRSGEAVARREAYVESMRARGLHRHVRVIDGNPTEESGAEAATRILESGDATPSAVFAHNDMIAFGLLLTLRSRGVAVPGDMSVVGYDDTRLAALTTVQMTSVSQDAAQLATAAVGRAIERAEKAPPAREIVSPARLVVRATTGPPRPRLDE</sequence>
<comment type="caution">
    <text evidence="5">The sequence shown here is derived from an EMBL/GenBank/DDBJ whole genome shotgun (WGS) entry which is preliminary data.</text>
</comment>
<dbReference type="Gene3D" id="3.40.50.2300">
    <property type="match status" value="2"/>
</dbReference>
<dbReference type="Pfam" id="PF13377">
    <property type="entry name" value="Peripla_BP_3"/>
    <property type="match status" value="1"/>
</dbReference>
<evidence type="ECO:0000256" key="1">
    <source>
        <dbReference type="ARBA" id="ARBA00023015"/>
    </source>
</evidence>
<evidence type="ECO:0000256" key="3">
    <source>
        <dbReference type="ARBA" id="ARBA00023163"/>
    </source>
</evidence>
<evidence type="ECO:0000256" key="2">
    <source>
        <dbReference type="ARBA" id="ARBA00023125"/>
    </source>
</evidence>
<proteinExistence type="predicted"/>
<dbReference type="Proteomes" id="UP001596504">
    <property type="component" value="Unassembled WGS sequence"/>
</dbReference>
<keyword evidence="1" id="KW-0805">Transcription regulation</keyword>
<protein>
    <submittedName>
        <fullName evidence="5">LacI family DNA-binding transcriptional regulator</fullName>
    </submittedName>
</protein>